<dbReference type="Proteomes" id="UP000434276">
    <property type="component" value="Unassembled WGS sequence"/>
</dbReference>
<evidence type="ECO:0000256" key="4">
    <source>
        <dbReference type="ARBA" id="ARBA00022801"/>
    </source>
</evidence>
<reference evidence="9 10" key="1">
    <citation type="submission" date="2019-12" db="EMBL/GenBank/DDBJ databases">
        <authorList>
            <person name="Jiao W.-B."/>
            <person name="Schneeberger K."/>
        </authorList>
    </citation>
    <scope>NUCLEOTIDE SEQUENCE [LARGE SCALE GENOMIC DNA]</scope>
    <source>
        <strain evidence="10">cv. C24</strain>
    </source>
</reference>
<protein>
    <recommendedName>
        <fullName evidence="11">Enhanced disease susceptibility 1</fullName>
    </recommendedName>
</protein>
<proteinExistence type="predicted"/>
<dbReference type="PANTHER" id="PTHR47090">
    <property type="entry name" value="PROTEIN EDS1-RELATED"/>
    <property type="match status" value="1"/>
</dbReference>
<dbReference type="ExpressionAtlas" id="A0A5S9XJM8">
    <property type="expression patterns" value="baseline and differential"/>
</dbReference>
<evidence type="ECO:0000256" key="5">
    <source>
        <dbReference type="ARBA" id="ARBA00022821"/>
    </source>
</evidence>
<name>A0A5S9XJM8_ARATH</name>
<dbReference type="GO" id="GO:0016787">
    <property type="term" value="F:hydrolase activity"/>
    <property type="evidence" value="ECO:0007669"/>
    <property type="project" value="UniProtKB-KW"/>
</dbReference>
<dbReference type="OrthoDB" id="426718at2759"/>
<gene>
    <name evidence="9" type="ORF">C24_LOCUS15022</name>
</gene>
<keyword evidence="6" id="KW-0539">Nucleus</keyword>
<evidence type="ECO:0000256" key="6">
    <source>
        <dbReference type="ARBA" id="ARBA00023242"/>
    </source>
</evidence>
<dbReference type="InterPro" id="IPR041266">
    <property type="entry name" value="EDS1_EP"/>
</dbReference>
<dbReference type="Pfam" id="PF01764">
    <property type="entry name" value="Lipase_3"/>
    <property type="match status" value="1"/>
</dbReference>
<feature type="domain" description="EDS1 EP" evidence="8">
    <location>
        <begin position="397"/>
        <end position="610"/>
    </location>
</feature>
<keyword evidence="5" id="KW-0611">Plant defense</keyword>
<dbReference type="EMBL" id="CACSHJ010000089">
    <property type="protein sequence ID" value="CAA0384957.1"/>
    <property type="molecule type" value="Genomic_DNA"/>
</dbReference>
<dbReference type="GO" id="GO:0005634">
    <property type="term" value="C:nucleus"/>
    <property type="evidence" value="ECO:0007669"/>
    <property type="project" value="UniProtKB-SubCell"/>
</dbReference>
<dbReference type="Gene3D" id="3.40.50.1820">
    <property type="entry name" value="alpha/beta hydrolase"/>
    <property type="match status" value="1"/>
</dbReference>
<dbReference type="GO" id="GO:0006629">
    <property type="term" value="P:lipid metabolic process"/>
    <property type="evidence" value="ECO:0007669"/>
    <property type="project" value="InterPro"/>
</dbReference>
<dbReference type="InterPro" id="IPR044214">
    <property type="entry name" value="EDS1-like"/>
</dbReference>
<keyword evidence="4" id="KW-0378">Hydrolase</keyword>
<feature type="domain" description="Fungal lipase-type" evidence="7">
    <location>
        <begin position="41"/>
        <end position="195"/>
    </location>
</feature>
<evidence type="ECO:0000313" key="9">
    <source>
        <dbReference type="EMBL" id="CAA0384957.1"/>
    </source>
</evidence>
<evidence type="ECO:0008006" key="11">
    <source>
        <dbReference type="Google" id="ProtNLM"/>
    </source>
</evidence>
<dbReference type="Pfam" id="PF18117">
    <property type="entry name" value="EDS1_EP"/>
    <property type="match status" value="1"/>
</dbReference>
<dbReference type="GO" id="GO:0005737">
    <property type="term" value="C:cytoplasm"/>
    <property type="evidence" value="ECO:0007669"/>
    <property type="project" value="UniProtKB-SubCell"/>
</dbReference>
<evidence type="ECO:0000256" key="3">
    <source>
        <dbReference type="ARBA" id="ARBA00022490"/>
    </source>
</evidence>
<dbReference type="GO" id="GO:0006952">
    <property type="term" value="P:defense response"/>
    <property type="evidence" value="ECO:0007669"/>
    <property type="project" value="UniProtKB-KW"/>
</dbReference>
<evidence type="ECO:0000259" key="7">
    <source>
        <dbReference type="Pfam" id="PF01764"/>
    </source>
</evidence>
<dbReference type="CDD" id="cd00741">
    <property type="entry name" value="Lipase"/>
    <property type="match status" value="1"/>
</dbReference>
<dbReference type="InterPro" id="IPR029058">
    <property type="entry name" value="AB_hydrolase_fold"/>
</dbReference>
<evidence type="ECO:0000256" key="2">
    <source>
        <dbReference type="ARBA" id="ARBA00004496"/>
    </source>
</evidence>
<accession>A0A5S9XJM8</accession>
<keyword evidence="3" id="KW-0963">Cytoplasm</keyword>
<dbReference type="SUPFAM" id="SSF53474">
    <property type="entry name" value="alpha/beta-Hydrolases"/>
    <property type="match status" value="1"/>
</dbReference>
<organism evidence="9 10">
    <name type="scientific">Arabidopsis thaliana</name>
    <name type="common">Mouse-ear cress</name>
    <dbReference type="NCBI Taxonomy" id="3702"/>
    <lineage>
        <taxon>Eukaryota</taxon>
        <taxon>Viridiplantae</taxon>
        <taxon>Streptophyta</taxon>
        <taxon>Embryophyta</taxon>
        <taxon>Tracheophyta</taxon>
        <taxon>Spermatophyta</taxon>
        <taxon>Magnoliopsida</taxon>
        <taxon>eudicotyledons</taxon>
        <taxon>Gunneridae</taxon>
        <taxon>Pentapetalae</taxon>
        <taxon>rosids</taxon>
        <taxon>malvids</taxon>
        <taxon>Brassicales</taxon>
        <taxon>Brassicaceae</taxon>
        <taxon>Camelineae</taxon>
        <taxon>Arabidopsis</taxon>
    </lineage>
</organism>
<evidence type="ECO:0000313" key="10">
    <source>
        <dbReference type="Proteomes" id="UP000434276"/>
    </source>
</evidence>
<evidence type="ECO:0000259" key="8">
    <source>
        <dbReference type="Pfam" id="PF18117"/>
    </source>
</evidence>
<dbReference type="PANTHER" id="PTHR47090:SF2">
    <property type="entry name" value="PROTEIN EDS1-RELATED"/>
    <property type="match status" value="1"/>
</dbReference>
<dbReference type="InterPro" id="IPR002921">
    <property type="entry name" value="Fungal_lipase-type"/>
</dbReference>
<dbReference type="AlphaFoldDB" id="A0A5S9XJM8"/>
<sequence>MAFEALTGVNGDLVTISWMASKAANQTEHYLKEEVGGTAFFAFRPSFSSEDLFATANTSPFGEIKMKRNEFPCMRSIGNDVDATVNEAFLKSLEVLIGPRTSFHASVQSAVDRKQQVVFTGHSFGGATAILATVWYLETYFIRDAYAAPEPRCVTFGAPLVGDYIFKHALGRENWSRFFVNFVTRFDIVPRIMLARKTTIEQTLSYVLGKLDSTRAPIQESDQVITEFYTRVMRDTYTVASKAVCQLTGNGEAFLETLSSFYELSPYRPVGTFVFSTQKRLVVVNNSDAILQMLFYTCQSNDEQELSVIPFLSIRDHHGYEELVQSIGIKLLNHLDLHNPLLDGENSIGSALDDLGMSTRARQCIHAALEAEKQRVENQKKIETKRDQIVERLTWIVEVYKPKCQAHKNGYYDSFKDSNEENDFKANVKRVELVGIFDEVLGLVKKGQLPDGFEGSRGWINLATQYRRLIEPLDISNYHGQLKNEDTGPYMLHGRPSRYKYAQRGYEHDILKPTGMIAKDVFWSKVNGLNLGLQQDIQEILKNSGSECGSCFWAEVEELKGKPYEEVEVRFKTLEGLLEGWIKDGEVDEKEIFLEGSTFRKWWNTLPDNHKIHAPLYLRERMMDETRAT</sequence>
<evidence type="ECO:0000256" key="1">
    <source>
        <dbReference type="ARBA" id="ARBA00004123"/>
    </source>
</evidence>
<comment type="subcellular location">
    <subcellularLocation>
        <location evidence="2">Cytoplasm</location>
    </subcellularLocation>
    <subcellularLocation>
        <location evidence="1">Nucleus</location>
    </subcellularLocation>
</comment>